<feature type="region of interest" description="Disordered" evidence="1">
    <location>
        <begin position="113"/>
        <end position="134"/>
    </location>
</feature>
<accession>Q6EPL0</accession>
<name>Q6EPL0_ORYSJ</name>
<feature type="compositionally biased region" description="Basic and acidic residues" evidence="1">
    <location>
        <begin position="75"/>
        <end position="99"/>
    </location>
</feature>
<protein>
    <submittedName>
        <fullName evidence="2">Uncharacterized protein</fullName>
    </submittedName>
</protein>
<reference evidence="3" key="2">
    <citation type="journal article" date="2008" name="Nucleic Acids Res.">
        <title>The rice annotation project database (RAP-DB): 2008 update.</title>
        <authorList>
            <consortium name="The rice annotation project (RAP)"/>
        </authorList>
    </citation>
    <scope>GENOME REANNOTATION</scope>
    <source>
        <strain evidence="3">cv. Nipponbare</strain>
    </source>
</reference>
<evidence type="ECO:0000256" key="1">
    <source>
        <dbReference type="SAM" id="MobiDB-lite"/>
    </source>
</evidence>
<feature type="compositionally biased region" description="Low complexity" evidence="1">
    <location>
        <begin position="33"/>
        <end position="45"/>
    </location>
</feature>
<feature type="region of interest" description="Disordered" evidence="1">
    <location>
        <begin position="1"/>
        <end position="45"/>
    </location>
</feature>
<reference evidence="3" key="1">
    <citation type="journal article" date="2005" name="Nature">
        <title>The map-based sequence of the rice genome.</title>
        <authorList>
            <consortium name="International rice genome sequencing project (IRGSP)"/>
            <person name="Matsumoto T."/>
            <person name="Wu J."/>
            <person name="Kanamori H."/>
            <person name="Katayose Y."/>
            <person name="Fujisawa M."/>
            <person name="Namiki N."/>
            <person name="Mizuno H."/>
            <person name="Yamamoto K."/>
            <person name="Antonio B.A."/>
            <person name="Baba T."/>
            <person name="Sakata K."/>
            <person name="Nagamura Y."/>
            <person name="Aoki H."/>
            <person name="Arikawa K."/>
            <person name="Arita K."/>
            <person name="Bito T."/>
            <person name="Chiden Y."/>
            <person name="Fujitsuka N."/>
            <person name="Fukunaka R."/>
            <person name="Hamada M."/>
            <person name="Harada C."/>
            <person name="Hayashi A."/>
            <person name="Hijishita S."/>
            <person name="Honda M."/>
            <person name="Hosokawa S."/>
            <person name="Ichikawa Y."/>
            <person name="Idonuma A."/>
            <person name="Iijima M."/>
            <person name="Ikeda M."/>
            <person name="Ikeno M."/>
            <person name="Ito K."/>
            <person name="Ito S."/>
            <person name="Ito T."/>
            <person name="Ito Y."/>
            <person name="Ito Y."/>
            <person name="Iwabuchi A."/>
            <person name="Kamiya K."/>
            <person name="Karasawa W."/>
            <person name="Kurita K."/>
            <person name="Katagiri S."/>
            <person name="Kikuta A."/>
            <person name="Kobayashi H."/>
            <person name="Kobayashi N."/>
            <person name="Machita K."/>
            <person name="Maehara T."/>
            <person name="Masukawa M."/>
            <person name="Mizubayashi T."/>
            <person name="Mukai Y."/>
            <person name="Nagasaki H."/>
            <person name="Nagata Y."/>
            <person name="Naito S."/>
            <person name="Nakashima M."/>
            <person name="Nakama Y."/>
            <person name="Nakamichi Y."/>
            <person name="Nakamura M."/>
            <person name="Meguro A."/>
            <person name="Negishi M."/>
            <person name="Ohta I."/>
            <person name="Ohta T."/>
            <person name="Okamoto M."/>
            <person name="Ono N."/>
            <person name="Saji S."/>
            <person name="Sakaguchi M."/>
            <person name="Sakai K."/>
            <person name="Shibata M."/>
            <person name="Shimokawa T."/>
            <person name="Song J."/>
            <person name="Takazaki Y."/>
            <person name="Terasawa K."/>
            <person name="Tsugane M."/>
            <person name="Tsuji K."/>
            <person name="Ueda S."/>
            <person name="Waki K."/>
            <person name="Yamagata H."/>
            <person name="Yamamoto M."/>
            <person name="Yamamoto S."/>
            <person name="Yamane H."/>
            <person name="Yoshiki S."/>
            <person name="Yoshihara R."/>
            <person name="Yukawa K."/>
            <person name="Zhong H."/>
            <person name="Yano M."/>
            <person name="Yuan Q."/>
            <person name="Ouyang S."/>
            <person name="Liu J."/>
            <person name="Jones K.M."/>
            <person name="Gansberger K."/>
            <person name="Moffat K."/>
            <person name="Hill J."/>
            <person name="Bera J."/>
            <person name="Fadrosh D."/>
            <person name="Jin S."/>
            <person name="Johri S."/>
            <person name="Kim M."/>
            <person name="Overton L."/>
            <person name="Reardon M."/>
            <person name="Tsitrin T."/>
            <person name="Vuong H."/>
            <person name="Weaver B."/>
            <person name="Ciecko A."/>
            <person name="Tallon L."/>
            <person name="Jackson J."/>
            <person name="Pai G."/>
            <person name="Aken S.V."/>
            <person name="Utterback T."/>
            <person name="Reidmuller S."/>
            <person name="Feldblyum T."/>
            <person name="Hsiao J."/>
            <person name="Zismann V."/>
            <person name="Iobst S."/>
            <person name="de Vazeille A.R."/>
            <person name="Buell C.R."/>
            <person name="Ying K."/>
            <person name="Li Y."/>
            <person name="Lu T."/>
            <person name="Huang Y."/>
            <person name="Zhao Q."/>
            <person name="Feng Q."/>
            <person name="Zhang L."/>
            <person name="Zhu J."/>
            <person name="Weng Q."/>
            <person name="Mu J."/>
            <person name="Lu Y."/>
            <person name="Fan D."/>
            <person name="Liu Y."/>
            <person name="Guan J."/>
            <person name="Zhang Y."/>
            <person name="Yu S."/>
            <person name="Liu X."/>
            <person name="Zhang Y."/>
            <person name="Hong G."/>
            <person name="Han B."/>
            <person name="Choisne N."/>
            <person name="Demange N."/>
            <person name="Orjeda G."/>
            <person name="Samain S."/>
            <person name="Cattolico L."/>
            <person name="Pelletier E."/>
            <person name="Couloux A."/>
            <person name="Segurens B."/>
            <person name="Wincker P."/>
            <person name="D'Hont A."/>
            <person name="Scarpelli C."/>
            <person name="Weissenbach J."/>
            <person name="Salanoubat M."/>
            <person name="Quetier F."/>
            <person name="Yu Y."/>
            <person name="Kim H.R."/>
            <person name="Rambo T."/>
            <person name="Currie J."/>
            <person name="Collura K."/>
            <person name="Luo M."/>
            <person name="Yang T."/>
            <person name="Ammiraju J.S.S."/>
            <person name="Engler F."/>
            <person name="Soderlund C."/>
            <person name="Wing R.A."/>
            <person name="Palmer L.E."/>
            <person name="de la Bastide M."/>
            <person name="Spiegel L."/>
            <person name="Nascimento L."/>
            <person name="Zutavern T."/>
            <person name="O'Shaughnessy A."/>
            <person name="Dike S."/>
            <person name="Dedhia N."/>
            <person name="Preston R."/>
            <person name="Balija V."/>
            <person name="McCombie W.R."/>
            <person name="Chow T."/>
            <person name="Chen H."/>
            <person name="Chung M."/>
            <person name="Chen C."/>
            <person name="Shaw J."/>
            <person name="Wu H."/>
            <person name="Hsiao K."/>
            <person name="Chao Y."/>
            <person name="Chu M."/>
            <person name="Cheng C."/>
            <person name="Hour A."/>
            <person name="Lee P."/>
            <person name="Lin S."/>
            <person name="Lin Y."/>
            <person name="Liou J."/>
            <person name="Liu S."/>
            <person name="Hsing Y."/>
            <person name="Raghuvanshi S."/>
            <person name="Mohanty A."/>
            <person name="Bharti A.K."/>
            <person name="Gaur A."/>
            <person name="Gupta V."/>
            <person name="Kumar D."/>
            <person name="Ravi V."/>
            <person name="Vij S."/>
            <person name="Kapur A."/>
            <person name="Khurana P."/>
            <person name="Khurana P."/>
            <person name="Khurana J.P."/>
            <person name="Tyagi A.K."/>
            <person name="Gaikwad K."/>
            <person name="Singh A."/>
            <person name="Dalal V."/>
            <person name="Srivastava S."/>
            <person name="Dixit A."/>
            <person name="Pal A.K."/>
            <person name="Ghazi I.A."/>
            <person name="Yadav M."/>
            <person name="Pandit A."/>
            <person name="Bhargava A."/>
            <person name="Sureshbabu K."/>
            <person name="Batra K."/>
            <person name="Sharma T.R."/>
            <person name="Mohapatra T."/>
            <person name="Singh N.K."/>
            <person name="Messing J."/>
            <person name="Nelson A.B."/>
            <person name="Fuks G."/>
            <person name="Kavchok S."/>
            <person name="Keizer G."/>
            <person name="Linton E."/>
            <person name="Llaca V."/>
            <person name="Song R."/>
            <person name="Tanyolac B."/>
            <person name="Young S."/>
            <person name="Ho-Il K."/>
            <person name="Hahn J.H."/>
            <person name="Sangsakoo G."/>
            <person name="Vanavichit A."/>
            <person name="de Mattos Luiz.A.T."/>
            <person name="Zimmer P.D."/>
            <person name="Malone G."/>
            <person name="Dellagostin O."/>
            <person name="de Oliveira A.C."/>
            <person name="Bevan M."/>
            <person name="Bancroft I."/>
            <person name="Minx P."/>
            <person name="Cordum H."/>
            <person name="Wilson R."/>
            <person name="Cheng Z."/>
            <person name="Jin W."/>
            <person name="Jiang J."/>
            <person name="Leong S.A."/>
            <person name="Iwama H."/>
            <person name="Gojobori T."/>
            <person name="Itoh T."/>
            <person name="Niimura Y."/>
            <person name="Fujii Y."/>
            <person name="Habara T."/>
            <person name="Sakai H."/>
            <person name="Sato Y."/>
            <person name="Wilson G."/>
            <person name="Kumar K."/>
            <person name="McCouch S."/>
            <person name="Juretic N."/>
            <person name="Hoen D."/>
            <person name="Wright S."/>
            <person name="Bruskiewich R."/>
            <person name="Bureau T."/>
            <person name="Miyao A."/>
            <person name="Hirochika H."/>
            <person name="Nishikawa T."/>
            <person name="Kadowaki K."/>
            <person name="Sugiura M."/>
            <person name="Burr B."/>
            <person name="Sasaki T."/>
        </authorList>
    </citation>
    <scope>NUCLEOTIDE SEQUENCE [LARGE SCALE GENOMIC DNA]</scope>
    <source>
        <strain evidence="3">cv. Nipponbare</strain>
    </source>
</reference>
<evidence type="ECO:0000313" key="2">
    <source>
        <dbReference type="EMBL" id="BAD29410.1"/>
    </source>
</evidence>
<gene>
    <name evidence="2" type="primary">OSJNBa0040N23.19</name>
</gene>
<evidence type="ECO:0000313" key="3">
    <source>
        <dbReference type="Proteomes" id="UP000000763"/>
    </source>
</evidence>
<dbReference type="EMBL" id="AP005863">
    <property type="protein sequence ID" value="BAD29410.1"/>
    <property type="molecule type" value="Genomic_DNA"/>
</dbReference>
<organism evidence="2 3">
    <name type="scientific">Oryza sativa subsp. japonica</name>
    <name type="common">Rice</name>
    <dbReference type="NCBI Taxonomy" id="39947"/>
    <lineage>
        <taxon>Eukaryota</taxon>
        <taxon>Viridiplantae</taxon>
        <taxon>Streptophyta</taxon>
        <taxon>Embryophyta</taxon>
        <taxon>Tracheophyta</taxon>
        <taxon>Spermatophyta</taxon>
        <taxon>Magnoliopsida</taxon>
        <taxon>Liliopsida</taxon>
        <taxon>Poales</taxon>
        <taxon>Poaceae</taxon>
        <taxon>BOP clade</taxon>
        <taxon>Oryzoideae</taxon>
        <taxon>Oryzeae</taxon>
        <taxon>Oryzinae</taxon>
        <taxon>Oryza</taxon>
        <taxon>Oryza sativa</taxon>
    </lineage>
</organism>
<proteinExistence type="predicted"/>
<feature type="region of interest" description="Disordered" evidence="1">
    <location>
        <begin position="66"/>
        <end position="101"/>
    </location>
</feature>
<dbReference type="AlphaFoldDB" id="Q6EPL0"/>
<feature type="compositionally biased region" description="Basic residues" evidence="1">
    <location>
        <begin position="16"/>
        <end position="26"/>
    </location>
</feature>
<dbReference type="Proteomes" id="UP000000763">
    <property type="component" value="Chromosome 9"/>
</dbReference>
<sequence>MADEVGSGDVGEWGSKRRRKLGKRLGRGGQGGRKPIPRGLGARARAGGAGIRVTWGGNGGLARLGQVEEGDGPDGWDRGSHLSAKGERGGPWREAERTCGRGRGASWAVRLKEERGGGGRAGKGKGRLGPSTRGRGGDFIFFLFI</sequence>